<dbReference type="Pfam" id="PF01373">
    <property type="entry name" value="Glyco_hydro_14"/>
    <property type="match status" value="1"/>
</dbReference>
<dbReference type="InterPro" id="IPR018238">
    <property type="entry name" value="Glyco_hydro_14_CS"/>
</dbReference>
<dbReference type="PROSITE" id="PS00679">
    <property type="entry name" value="BETA_AMYLASE_2"/>
    <property type="match status" value="1"/>
</dbReference>
<dbReference type="PRINTS" id="PR00750">
    <property type="entry name" value="BETAAMYLASE"/>
</dbReference>
<dbReference type="InterPro" id="IPR001554">
    <property type="entry name" value="Glyco_hydro_14"/>
</dbReference>
<comment type="catalytic activity">
    <reaction evidence="1 8">
        <text>Hydrolysis of (1-&gt;4)-alpha-D-glucosidic linkages in polysaccharides so as to remove successive maltose units from the non-reducing ends of the chains.</text>
        <dbReference type="EC" id="3.2.1.2"/>
    </reaction>
</comment>
<evidence type="ECO:0000256" key="4">
    <source>
        <dbReference type="ARBA" id="ARBA00022801"/>
    </source>
</evidence>
<dbReference type="AlphaFoldDB" id="A0A9Q0HWA2"/>
<dbReference type="EC" id="3.2.1.2" evidence="3 8"/>
<dbReference type="PANTHER" id="PTHR31352">
    <property type="entry name" value="BETA-AMYLASE 1, CHLOROPLASTIC"/>
    <property type="match status" value="1"/>
</dbReference>
<name>A0A9Q0HWA2_9POAL</name>
<dbReference type="Proteomes" id="UP001151287">
    <property type="component" value="Unassembled WGS sequence"/>
</dbReference>
<gene>
    <name evidence="9" type="ORF">LUZ63_000590</name>
</gene>
<accession>A0A9Q0HWA2</accession>
<dbReference type="SUPFAM" id="SSF51445">
    <property type="entry name" value="(Trans)glycosidases"/>
    <property type="match status" value="1"/>
</dbReference>
<sequence length="386" mass="44680">MEANYVPVYVMLPLDVISTDNQLQKPDELREMLKCLKSADVDGVMLDVWWGIVENEGPEMYDWSTYRALFQMIKEEGLALQAIMSFHQCGGNAGDIIYIPIPKWVREIGESNPDIFYTNYRGTKNEECLSLGVDNQPLFFGRTAIEMYHDFMKSFRENMADFLAADLIKDIEVGLGPAGEMRYPSYPETQGWAFPGIGEFQCYDKYLQEDFKEATAEAGHPEWEMPGADAGEYNDRPESTKFFKTNGTYLTEEGKFFLKWYSSKLIVHADQILDEANLVFLGCKVKLAVRLVQLDITSLSFCKIKSIILLYICPQQMLFRKPTIELDIKGFCFCRNKYFRFCFLKENGIILLQYKLQLKITKMNYVVKMTETPLQQSMLFKRTQVK</sequence>
<evidence type="ECO:0000256" key="2">
    <source>
        <dbReference type="ARBA" id="ARBA00005652"/>
    </source>
</evidence>
<comment type="caution">
    <text evidence="9">The sequence shown here is derived from an EMBL/GenBank/DDBJ whole genome shotgun (WGS) entry which is preliminary data.</text>
</comment>
<evidence type="ECO:0000256" key="3">
    <source>
        <dbReference type="ARBA" id="ARBA00012594"/>
    </source>
</evidence>
<proteinExistence type="inferred from homology"/>
<reference evidence="9" key="1">
    <citation type="journal article" date="2022" name="Cell">
        <title>Repeat-based holocentromeres influence genome architecture and karyotype evolution.</title>
        <authorList>
            <person name="Hofstatter P.G."/>
            <person name="Thangavel G."/>
            <person name="Lux T."/>
            <person name="Neumann P."/>
            <person name="Vondrak T."/>
            <person name="Novak P."/>
            <person name="Zhang M."/>
            <person name="Costa L."/>
            <person name="Castellani M."/>
            <person name="Scott A."/>
            <person name="Toegelov H."/>
            <person name="Fuchs J."/>
            <person name="Mata-Sucre Y."/>
            <person name="Dias Y."/>
            <person name="Vanzela A.L.L."/>
            <person name="Huettel B."/>
            <person name="Almeida C.C.S."/>
            <person name="Simkova H."/>
            <person name="Souza G."/>
            <person name="Pedrosa-Harand A."/>
            <person name="Macas J."/>
            <person name="Mayer K.F.X."/>
            <person name="Houben A."/>
            <person name="Marques A."/>
        </authorList>
    </citation>
    <scope>NUCLEOTIDE SEQUENCE</scope>
    <source>
        <strain evidence="9">RhyBre1mFocal</strain>
    </source>
</reference>
<keyword evidence="5 8" id="KW-0119">Carbohydrate metabolism</keyword>
<organism evidence="9 10">
    <name type="scientific">Rhynchospora breviuscula</name>
    <dbReference type="NCBI Taxonomy" id="2022672"/>
    <lineage>
        <taxon>Eukaryota</taxon>
        <taxon>Viridiplantae</taxon>
        <taxon>Streptophyta</taxon>
        <taxon>Embryophyta</taxon>
        <taxon>Tracheophyta</taxon>
        <taxon>Spermatophyta</taxon>
        <taxon>Magnoliopsida</taxon>
        <taxon>Liliopsida</taxon>
        <taxon>Poales</taxon>
        <taxon>Cyperaceae</taxon>
        <taxon>Cyperoideae</taxon>
        <taxon>Rhynchosporeae</taxon>
        <taxon>Rhynchospora</taxon>
    </lineage>
</organism>
<evidence type="ECO:0000256" key="6">
    <source>
        <dbReference type="ARBA" id="ARBA00023295"/>
    </source>
</evidence>
<keyword evidence="7 8" id="KW-0624">Polysaccharide degradation</keyword>
<evidence type="ECO:0000256" key="7">
    <source>
        <dbReference type="ARBA" id="ARBA00023326"/>
    </source>
</evidence>
<dbReference type="GO" id="GO:0016161">
    <property type="term" value="F:beta-amylase activity"/>
    <property type="evidence" value="ECO:0007669"/>
    <property type="project" value="UniProtKB-EC"/>
</dbReference>
<dbReference type="InterPro" id="IPR017853">
    <property type="entry name" value="GH"/>
</dbReference>
<keyword evidence="4 8" id="KW-0378">Hydrolase</keyword>
<comment type="similarity">
    <text evidence="2 8">Belongs to the glycosyl hydrolase 14 family.</text>
</comment>
<evidence type="ECO:0000256" key="8">
    <source>
        <dbReference type="RuleBase" id="RU000509"/>
    </source>
</evidence>
<protein>
    <recommendedName>
        <fullName evidence="3 8">Beta-amylase</fullName>
        <ecNumber evidence="3 8">3.2.1.2</ecNumber>
    </recommendedName>
</protein>
<evidence type="ECO:0000313" key="10">
    <source>
        <dbReference type="Proteomes" id="UP001151287"/>
    </source>
</evidence>
<dbReference type="GO" id="GO:0000272">
    <property type="term" value="P:polysaccharide catabolic process"/>
    <property type="evidence" value="ECO:0007669"/>
    <property type="project" value="UniProtKB-KW"/>
</dbReference>
<evidence type="ECO:0000256" key="5">
    <source>
        <dbReference type="ARBA" id="ARBA00023277"/>
    </source>
</evidence>
<evidence type="ECO:0000256" key="1">
    <source>
        <dbReference type="ARBA" id="ARBA00000546"/>
    </source>
</evidence>
<keyword evidence="6 8" id="KW-0326">Glycosidase</keyword>
<dbReference type="OrthoDB" id="1660156at2759"/>
<keyword evidence="10" id="KW-1185">Reference proteome</keyword>
<dbReference type="EMBL" id="JAMQYH010000001">
    <property type="protein sequence ID" value="KAJ1700811.1"/>
    <property type="molecule type" value="Genomic_DNA"/>
</dbReference>
<dbReference type="Gene3D" id="3.20.20.80">
    <property type="entry name" value="Glycosidases"/>
    <property type="match status" value="1"/>
</dbReference>
<evidence type="ECO:0000313" key="9">
    <source>
        <dbReference type="EMBL" id="KAJ1700811.1"/>
    </source>
</evidence>
<dbReference type="PANTHER" id="PTHR31352:SF40">
    <property type="entry name" value="BETA-AMYLASE 6"/>
    <property type="match status" value="1"/>
</dbReference>